<evidence type="ECO:0000313" key="3">
    <source>
        <dbReference type="EMBL" id="GAA2117660.1"/>
    </source>
</evidence>
<evidence type="ECO:0000256" key="2">
    <source>
        <dbReference type="SAM" id="Phobius"/>
    </source>
</evidence>
<name>A0ABN2XVY5_9MICC</name>
<evidence type="ECO:0008006" key="5">
    <source>
        <dbReference type="Google" id="ProtNLM"/>
    </source>
</evidence>
<keyword evidence="4" id="KW-1185">Reference proteome</keyword>
<protein>
    <recommendedName>
        <fullName evidence="5">Phage holin family protein</fullName>
    </recommendedName>
</protein>
<sequence length="180" mass="19219">MVPMQQIGSSQAQFTVDPQSAKRTRGALWGTIIGLAVLVIIFAVALLQAANTNSVLGWILAGIALGWLMLAVWALSMVRKAARYGRDQVKQAQERFDSQHGRAPVAGGDAGSGQSLRDQKLAHGMQVILVQSKVVKEQLAETDPDAETVRRALETIDMTAANGLNSLKESSKPVDGTVVD</sequence>
<evidence type="ECO:0000256" key="1">
    <source>
        <dbReference type="SAM" id="MobiDB-lite"/>
    </source>
</evidence>
<feature type="region of interest" description="Disordered" evidence="1">
    <location>
        <begin position="94"/>
        <end position="116"/>
    </location>
</feature>
<keyword evidence="2" id="KW-0812">Transmembrane</keyword>
<accession>A0ABN2XVY5</accession>
<keyword evidence="2" id="KW-0472">Membrane</keyword>
<keyword evidence="2" id="KW-1133">Transmembrane helix</keyword>
<evidence type="ECO:0000313" key="4">
    <source>
        <dbReference type="Proteomes" id="UP001500166"/>
    </source>
</evidence>
<feature type="transmembrane region" description="Helical" evidence="2">
    <location>
        <begin position="27"/>
        <end position="49"/>
    </location>
</feature>
<comment type="caution">
    <text evidence="3">The sequence shown here is derived from an EMBL/GenBank/DDBJ whole genome shotgun (WGS) entry which is preliminary data.</text>
</comment>
<dbReference type="Proteomes" id="UP001500166">
    <property type="component" value="Unassembled WGS sequence"/>
</dbReference>
<organism evidence="3 4">
    <name type="scientific">Kocuria atrinae</name>
    <dbReference type="NCBI Taxonomy" id="592377"/>
    <lineage>
        <taxon>Bacteria</taxon>
        <taxon>Bacillati</taxon>
        <taxon>Actinomycetota</taxon>
        <taxon>Actinomycetes</taxon>
        <taxon>Micrococcales</taxon>
        <taxon>Micrococcaceae</taxon>
        <taxon>Kocuria</taxon>
    </lineage>
</organism>
<feature type="transmembrane region" description="Helical" evidence="2">
    <location>
        <begin position="55"/>
        <end position="76"/>
    </location>
</feature>
<gene>
    <name evidence="3" type="ORF">GCM10009824_17270</name>
</gene>
<proteinExistence type="predicted"/>
<reference evidence="3 4" key="1">
    <citation type="journal article" date="2019" name="Int. J. Syst. Evol. Microbiol.">
        <title>The Global Catalogue of Microorganisms (GCM) 10K type strain sequencing project: providing services to taxonomists for standard genome sequencing and annotation.</title>
        <authorList>
            <consortium name="The Broad Institute Genomics Platform"/>
            <consortium name="The Broad Institute Genome Sequencing Center for Infectious Disease"/>
            <person name="Wu L."/>
            <person name="Ma J."/>
        </authorList>
    </citation>
    <scope>NUCLEOTIDE SEQUENCE [LARGE SCALE GENOMIC DNA]</scope>
    <source>
        <strain evidence="3 4">JCM 15914</strain>
    </source>
</reference>
<dbReference type="EMBL" id="BAAAQA010000017">
    <property type="protein sequence ID" value="GAA2117660.1"/>
    <property type="molecule type" value="Genomic_DNA"/>
</dbReference>